<accession>A0A6I6R045</accession>
<dbReference type="Proteomes" id="UP000464884">
    <property type="component" value="Chromosome"/>
</dbReference>
<keyword evidence="1" id="KW-1133">Transmembrane helix</keyword>
<organism evidence="2 3">
    <name type="scientific">Bifidobacterium adolescentis</name>
    <dbReference type="NCBI Taxonomy" id="1680"/>
    <lineage>
        <taxon>Bacteria</taxon>
        <taxon>Bacillati</taxon>
        <taxon>Actinomycetota</taxon>
        <taxon>Actinomycetes</taxon>
        <taxon>Bifidobacteriales</taxon>
        <taxon>Bifidobacteriaceae</taxon>
        <taxon>Bifidobacterium</taxon>
    </lineage>
</organism>
<keyword evidence="1" id="KW-0812">Transmembrane</keyword>
<gene>
    <name evidence="2" type="ORF">F3K97_05340</name>
</gene>
<reference evidence="2 3" key="1">
    <citation type="submission" date="2019-12" db="EMBL/GenBank/DDBJ databases">
        <title>Draft Genome Sequence of Bifidobacterium adolescentis ZJ2.</title>
        <authorList>
            <person name="Jin Z."/>
        </authorList>
    </citation>
    <scope>NUCLEOTIDE SEQUENCE [LARGE SCALE GENOMIC DNA]</scope>
    <source>
        <strain evidence="2 3">ZJ2</strain>
    </source>
</reference>
<keyword evidence="1" id="KW-0472">Membrane</keyword>
<dbReference type="AlphaFoldDB" id="A0A6I6R045"/>
<name>A0A6I6R045_BIFAD</name>
<dbReference type="EMBL" id="CP047129">
    <property type="protein sequence ID" value="QHB62749.1"/>
    <property type="molecule type" value="Genomic_DNA"/>
</dbReference>
<evidence type="ECO:0000256" key="1">
    <source>
        <dbReference type="SAM" id="Phobius"/>
    </source>
</evidence>
<protein>
    <submittedName>
        <fullName evidence="2">Uncharacterized protein</fullName>
    </submittedName>
</protein>
<proteinExistence type="predicted"/>
<dbReference type="RefSeq" id="WP_159140648.1">
    <property type="nucleotide sequence ID" value="NZ_CP047129.1"/>
</dbReference>
<sequence length="71" mass="7149">MFFVGLVIGFVVMTMLMHPVLTLRGVGWLAASVLVVGGGLACLCGNTGNGVPCVGYGVVLVVVLALTRASA</sequence>
<evidence type="ECO:0000313" key="2">
    <source>
        <dbReference type="EMBL" id="QHB62749.1"/>
    </source>
</evidence>
<evidence type="ECO:0000313" key="3">
    <source>
        <dbReference type="Proteomes" id="UP000464884"/>
    </source>
</evidence>
<feature type="transmembrane region" description="Helical" evidence="1">
    <location>
        <begin position="48"/>
        <end position="67"/>
    </location>
</feature>